<feature type="compositionally biased region" description="Polar residues" evidence="1">
    <location>
        <begin position="301"/>
        <end position="313"/>
    </location>
</feature>
<evidence type="ECO:0000256" key="2">
    <source>
        <dbReference type="SAM" id="Phobius"/>
    </source>
</evidence>
<dbReference type="Proteomes" id="UP001392437">
    <property type="component" value="Unassembled WGS sequence"/>
</dbReference>
<evidence type="ECO:0000256" key="1">
    <source>
        <dbReference type="SAM" id="MobiDB-lite"/>
    </source>
</evidence>
<keyword evidence="4" id="KW-1185">Reference proteome</keyword>
<feature type="region of interest" description="Disordered" evidence="1">
    <location>
        <begin position="261"/>
        <end position="326"/>
    </location>
</feature>
<organism evidence="3 4">
    <name type="scientific">Apiospora kogelbergensis</name>
    <dbReference type="NCBI Taxonomy" id="1337665"/>
    <lineage>
        <taxon>Eukaryota</taxon>
        <taxon>Fungi</taxon>
        <taxon>Dikarya</taxon>
        <taxon>Ascomycota</taxon>
        <taxon>Pezizomycotina</taxon>
        <taxon>Sordariomycetes</taxon>
        <taxon>Xylariomycetidae</taxon>
        <taxon>Amphisphaeriales</taxon>
        <taxon>Apiosporaceae</taxon>
        <taxon>Apiospora</taxon>
    </lineage>
</organism>
<keyword evidence="2" id="KW-1133">Transmembrane helix</keyword>
<keyword evidence="2" id="KW-0812">Transmembrane</keyword>
<feature type="region of interest" description="Disordered" evidence="1">
    <location>
        <begin position="222"/>
        <end position="246"/>
    </location>
</feature>
<dbReference type="EMBL" id="JAQQWP010000001">
    <property type="protein sequence ID" value="KAK8132861.1"/>
    <property type="molecule type" value="Genomic_DNA"/>
</dbReference>
<reference evidence="3 4" key="1">
    <citation type="submission" date="2023-01" db="EMBL/GenBank/DDBJ databases">
        <title>Analysis of 21 Apiospora genomes using comparative genomics revels a genus with tremendous synthesis potential of carbohydrate active enzymes and secondary metabolites.</title>
        <authorList>
            <person name="Sorensen T."/>
        </authorList>
    </citation>
    <scope>NUCLEOTIDE SEQUENCE [LARGE SCALE GENOMIC DNA]</scope>
    <source>
        <strain evidence="3 4">CBS 117206</strain>
    </source>
</reference>
<accession>A0AAW0RDP0</accession>
<sequence length="326" mass="34009">MGLLSQWSETEAAAAELSPRQRGPPGGGRPPCARNCYAAFTTSNSMGKIPALCAPDGTFLTSYTACVACCEEQTHDGNGSGKWGESPGTSWGPPPGFDPKANMSAPPYLLPALGQYLGYCNVSDVLVTYTVTPTASTAGDTATSVAPSVVTTDVTLPHDFTAAPQTAPSPSSSPSPTLTPVAVSSTGEDRSWIAGPIVGATLGTALVVLSIVFILYRRRKKMGRATDTQGPGTGPEDLAQENQHSSLGKNELEAQKIEKAQLHSDSIAPHELEGGRTAPREELDVEGTYAELPAHGHDYDTSNMAAHGQNRSPQELGEANGTDWVS</sequence>
<protein>
    <submittedName>
        <fullName evidence="3">Uncharacterized protein</fullName>
    </submittedName>
</protein>
<comment type="caution">
    <text evidence="3">The sequence shown here is derived from an EMBL/GenBank/DDBJ whole genome shotgun (WGS) entry which is preliminary data.</text>
</comment>
<feature type="region of interest" description="Disordered" evidence="1">
    <location>
        <begin position="1"/>
        <end position="28"/>
    </location>
</feature>
<keyword evidence="2" id="KW-0472">Membrane</keyword>
<evidence type="ECO:0000313" key="4">
    <source>
        <dbReference type="Proteomes" id="UP001392437"/>
    </source>
</evidence>
<evidence type="ECO:0000313" key="3">
    <source>
        <dbReference type="EMBL" id="KAK8132861.1"/>
    </source>
</evidence>
<proteinExistence type="predicted"/>
<gene>
    <name evidence="3" type="ORF">PG999_001034</name>
</gene>
<feature type="region of interest" description="Disordered" evidence="1">
    <location>
        <begin position="160"/>
        <end position="183"/>
    </location>
</feature>
<feature type="compositionally biased region" description="Basic and acidic residues" evidence="1">
    <location>
        <begin position="261"/>
        <end position="282"/>
    </location>
</feature>
<name>A0AAW0RDP0_9PEZI</name>
<dbReference type="AlphaFoldDB" id="A0AAW0RDP0"/>
<feature type="transmembrane region" description="Helical" evidence="2">
    <location>
        <begin position="192"/>
        <end position="216"/>
    </location>
</feature>